<evidence type="ECO:0000313" key="8">
    <source>
        <dbReference type="EMBL" id="MFC5522823.1"/>
    </source>
</evidence>
<dbReference type="InterPro" id="IPR012310">
    <property type="entry name" value="DNA_ligase_ATP-dep_cent"/>
</dbReference>
<dbReference type="EC" id="6.5.1.1" evidence="8"/>
<dbReference type="PANTHER" id="PTHR47810">
    <property type="entry name" value="DNA LIGASE"/>
    <property type="match status" value="1"/>
</dbReference>
<evidence type="ECO:0000256" key="2">
    <source>
        <dbReference type="ARBA" id="ARBA00022598"/>
    </source>
</evidence>
<dbReference type="CDD" id="cd08041">
    <property type="entry name" value="OBF_kDNA_ligase_like"/>
    <property type="match status" value="1"/>
</dbReference>
<evidence type="ECO:0000256" key="3">
    <source>
        <dbReference type="ARBA" id="ARBA00022705"/>
    </source>
</evidence>
<comment type="catalytic activity">
    <reaction evidence="6">
        <text>ATP + (deoxyribonucleotide)n-3'-hydroxyl + 5'-phospho-(deoxyribonucleotide)m = (deoxyribonucleotide)n+m + AMP + diphosphate.</text>
        <dbReference type="EC" id="6.5.1.1"/>
    </reaction>
</comment>
<accession>A0ABW0QDB1</accession>
<evidence type="ECO:0000313" key="9">
    <source>
        <dbReference type="Proteomes" id="UP001596084"/>
    </source>
</evidence>
<evidence type="ECO:0000256" key="4">
    <source>
        <dbReference type="ARBA" id="ARBA00022763"/>
    </source>
</evidence>
<comment type="cofactor">
    <cofactor evidence="1">
        <name>a divalent metal cation</name>
        <dbReference type="ChEBI" id="CHEBI:60240"/>
    </cofactor>
</comment>
<dbReference type="NCBIfam" id="NF006592">
    <property type="entry name" value="PRK09125.1"/>
    <property type="match status" value="1"/>
</dbReference>
<dbReference type="InterPro" id="IPR029319">
    <property type="entry name" value="DNA_ligase_OB"/>
</dbReference>
<dbReference type="RefSeq" id="WP_084389649.1">
    <property type="nucleotide sequence ID" value="NZ_JBHSMX010000058.1"/>
</dbReference>
<dbReference type="Pfam" id="PF01068">
    <property type="entry name" value="DNA_ligase_A_M"/>
    <property type="match status" value="1"/>
</dbReference>
<evidence type="ECO:0000256" key="6">
    <source>
        <dbReference type="ARBA" id="ARBA00034003"/>
    </source>
</evidence>
<dbReference type="SUPFAM" id="SSF56091">
    <property type="entry name" value="DNA ligase/mRNA capping enzyme, catalytic domain"/>
    <property type="match status" value="1"/>
</dbReference>
<evidence type="ECO:0000256" key="1">
    <source>
        <dbReference type="ARBA" id="ARBA00001968"/>
    </source>
</evidence>
<gene>
    <name evidence="8" type="ORF">ACFPP7_18190</name>
</gene>
<keyword evidence="4" id="KW-0227">DNA damage</keyword>
<protein>
    <submittedName>
        <fullName evidence="8">DNA ligase</fullName>
        <ecNumber evidence="8">6.5.1.1</ecNumber>
    </submittedName>
</protein>
<keyword evidence="2 8" id="KW-0436">Ligase</keyword>
<dbReference type="GO" id="GO:0003910">
    <property type="term" value="F:DNA ligase (ATP) activity"/>
    <property type="evidence" value="ECO:0007669"/>
    <property type="project" value="UniProtKB-EC"/>
</dbReference>
<dbReference type="InterPro" id="IPR050326">
    <property type="entry name" value="NAD_dep_DNA_ligaseB"/>
</dbReference>
<dbReference type="InterPro" id="IPR012340">
    <property type="entry name" value="NA-bd_OB-fold"/>
</dbReference>
<organism evidence="8 9">
    <name type="scientific">Polaromonas jejuensis</name>
    <dbReference type="NCBI Taxonomy" id="457502"/>
    <lineage>
        <taxon>Bacteria</taxon>
        <taxon>Pseudomonadati</taxon>
        <taxon>Pseudomonadota</taxon>
        <taxon>Betaproteobacteria</taxon>
        <taxon>Burkholderiales</taxon>
        <taxon>Comamonadaceae</taxon>
        <taxon>Polaromonas</taxon>
    </lineage>
</organism>
<keyword evidence="3" id="KW-0235">DNA replication</keyword>
<dbReference type="CDD" id="cd07896">
    <property type="entry name" value="Adenylation_kDNA_ligase_like"/>
    <property type="match status" value="1"/>
</dbReference>
<keyword evidence="9" id="KW-1185">Reference proteome</keyword>
<proteinExistence type="predicted"/>
<feature type="domain" description="ATP-dependent DNA ligase family profile" evidence="7">
    <location>
        <begin position="149"/>
        <end position="247"/>
    </location>
</feature>
<dbReference type="SUPFAM" id="SSF50249">
    <property type="entry name" value="Nucleic acid-binding proteins"/>
    <property type="match status" value="1"/>
</dbReference>
<evidence type="ECO:0000259" key="7">
    <source>
        <dbReference type="PROSITE" id="PS50160"/>
    </source>
</evidence>
<sequence length="308" mass="33528">MPVSPTSLLPVSPPGRRLFRQHTLHVLLALAGLLAPALPSLAADGGPPLMLAKVYSGGISLPDYWVSEKLDGVRGYWDGEKLLTRGGERIAAPAWFTAGWPKMPMDGELWAGRGQFAKAVSTVRQQAPDDDAWRAMRFMVFDLPAQGGPFTQRIPLLNGMVSRIDQPWVQAVAQFKLANHQALQSLLAKTVKSGGEGLMLHRGDSLYKAQRTDDLLKVKTHEDAEARVIAHIPGKGKHAGLLGALLLEMPGVDGKPGLRFKLGTGFSDEQRRTPPLVGSTVTYRFRGLNDSGIPRFASFLRIREDLAS</sequence>
<dbReference type="Gene3D" id="3.30.470.30">
    <property type="entry name" value="DNA ligase/mRNA capping enzyme"/>
    <property type="match status" value="1"/>
</dbReference>
<dbReference type="Gene3D" id="2.40.50.140">
    <property type="entry name" value="Nucleic acid-binding proteins"/>
    <property type="match status" value="1"/>
</dbReference>
<dbReference type="Proteomes" id="UP001596084">
    <property type="component" value="Unassembled WGS sequence"/>
</dbReference>
<keyword evidence="5" id="KW-0234">DNA repair</keyword>
<dbReference type="Pfam" id="PF14743">
    <property type="entry name" value="DNA_ligase_OB_2"/>
    <property type="match status" value="1"/>
</dbReference>
<reference evidence="9" key="1">
    <citation type="journal article" date="2019" name="Int. J. Syst. Evol. Microbiol.">
        <title>The Global Catalogue of Microorganisms (GCM) 10K type strain sequencing project: providing services to taxonomists for standard genome sequencing and annotation.</title>
        <authorList>
            <consortium name="The Broad Institute Genomics Platform"/>
            <consortium name="The Broad Institute Genome Sequencing Center for Infectious Disease"/>
            <person name="Wu L."/>
            <person name="Ma J."/>
        </authorList>
    </citation>
    <scope>NUCLEOTIDE SEQUENCE [LARGE SCALE GENOMIC DNA]</scope>
    <source>
        <strain evidence="9">CGMCC 4.7277</strain>
    </source>
</reference>
<dbReference type="PANTHER" id="PTHR47810:SF1">
    <property type="entry name" value="DNA LIGASE B"/>
    <property type="match status" value="1"/>
</dbReference>
<comment type="caution">
    <text evidence="8">The sequence shown here is derived from an EMBL/GenBank/DDBJ whole genome shotgun (WGS) entry which is preliminary data.</text>
</comment>
<dbReference type="PROSITE" id="PS50160">
    <property type="entry name" value="DNA_LIGASE_A3"/>
    <property type="match status" value="1"/>
</dbReference>
<evidence type="ECO:0000256" key="5">
    <source>
        <dbReference type="ARBA" id="ARBA00023204"/>
    </source>
</evidence>
<dbReference type="EMBL" id="JBHSMX010000058">
    <property type="protein sequence ID" value="MFC5522823.1"/>
    <property type="molecule type" value="Genomic_DNA"/>
</dbReference>
<dbReference type="Gene3D" id="3.30.1490.70">
    <property type="match status" value="1"/>
</dbReference>
<name>A0ABW0QDB1_9BURK</name>